<feature type="compositionally biased region" description="Polar residues" evidence="1">
    <location>
        <begin position="67"/>
        <end position="88"/>
    </location>
</feature>
<accession>A0AAV5F0R1</accession>
<evidence type="ECO:0000313" key="3">
    <source>
        <dbReference type="Proteomes" id="UP001054889"/>
    </source>
</evidence>
<gene>
    <name evidence="2" type="primary">gb16095</name>
    <name evidence="2" type="ORF">PR202_gb16095</name>
</gene>
<organism evidence="2 3">
    <name type="scientific">Eleusine coracana subsp. coracana</name>
    <dbReference type="NCBI Taxonomy" id="191504"/>
    <lineage>
        <taxon>Eukaryota</taxon>
        <taxon>Viridiplantae</taxon>
        <taxon>Streptophyta</taxon>
        <taxon>Embryophyta</taxon>
        <taxon>Tracheophyta</taxon>
        <taxon>Spermatophyta</taxon>
        <taxon>Magnoliopsida</taxon>
        <taxon>Liliopsida</taxon>
        <taxon>Poales</taxon>
        <taxon>Poaceae</taxon>
        <taxon>PACMAD clade</taxon>
        <taxon>Chloridoideae</taxon>
        <taxon>Cynodonteae</taxon>
        <taxon>Eleusininae</taxon>
        <taxon>Eleusine</taxon>
    </lineage>
</organism>
<dbReference type="Proteomes" id="UP001054889">
    <property type="component" value="Unassembled WGS sequence"/>
</dbReference>
<dbReference type="EMBL" id="BQKI01000080">
    <property type="protein sequence ID" value="GJN28015.1"/>
    <property type="molecule type" value="Genomic_DNA"/>
</dbReference>
<comment type="caution">
    <text evidence="2">The sequence shown here is derived from an EMBL/GenBank/DDBJ whole genome shotgun (WGS) entry which is preliminary data.</text>
</comment>
<keyword evidence="3" id="KW-1185">Reference proteome</keyword>
<name>A0AAV5F0R1_ELECO</name>
<sequence length="119" mass="12531">MVRKQNTGRKQSYHVLSVVVVLVDAEEELVALGECAQVARAFWPPHGGGVRPSSSIVMGDTGDSRSSHPATASCPSSKGDTGDSTMASACSVRARSEGVHDFVLTGSRLSSSLWKTPEE</sequence>
<evidence type="ECO:0000313" key="2">
    <source>
        <dbReference type="EMBL" id="GJN28015.1"/>
    </source>
</evidence>
<dbReference type="AlphaFoldDB" id="A0AAV5F0R1"/>
<reference evidence="2" key="2">
    <citation type="submission" date="2021-12" db="EMBL/GenBank/DDBJ databases">
        <title>Resequencing data analysis of finger millet.</title>
        <authorList>
            <person name="Hatakeyama M."/>
            <person name="Aluri S."/>
            <person name="Balachadran M.T."/>
            <person name="Sivarajan S.R."/>
            <person name="Poveda L."/>
            <person name="Shimizu-Inatsugi R."/>
            <person name="Schlapbach R."/>
            <person name="Sreeman S.M."/>
            <person name="Shimizu K.K."/>
        </authorList>
    </citation>
    <scope>NUCLEOTIDE SEQUENCE</scope>
</reference>
<reference evidence="2" key="1">
    <citation type="journal article" date="2018" name="DNA Res.">
        <title>Multiple hybrid de novo genome assembly of finger millet, an orphan allotetraploid crop.</title>
        <authorList>
            <person name="Hatakeyama M."/>
            <person name="Aluri S."/>
            <person name="Balachadran M.T."/>
            <person name="Sivarajan S.R."/>
            <person name="Patrignani A."/>
            <person name="Gruter S."/>
            <person name="Poveda L."/>
            <person name="Shimizu-Inatsugi R."/>
            <person name="Baeten J."/>
            <person name="Francoijs K.J."/>
            <person name="Nataraja K.N."/>
            <person name="Reddy Y.A.N."/>
            <person name="Phadnis S."/>
            <person name="Ravikumar R.L."/>
            <person name="Schlapbach R."/>
            <person name="Sreeman S.M."/>
            <person name="Shimizu K.K."/>
        </authorList>
    </citation>
    <scope>NUCLEOTIDE SEQUENCE</scope>
</reference>
<protein>
    <submittedName>
        <fullName evidence="2">Uncharacterized protein</fullName>
    </submittedName>
</protein>
<evidence type="ECO:0000256" key="1">
    <source>
        <dbReference type="SAM" id="MobiDB-lite"/>
    </source>
</evidence>
<feature type="region of interest" description="Disordered" evidence="1">
    <location>
        <begin position="46"/>
        <end position="89"/>
    </location>
</feature>
<proteinExistence type="predicted"/>